<evidence type="ECO:0000259" key="2">
    <source>
        <dbReference type="Pfam" id="PF03033"/>
    </source>
</evidence>
<dbReference type="Gene3D" id="3.40.50.2000">
    <property type="entry name" value="Glycogen Phosphorylase B"/>
    <property type="match status" value="2"/>
</dbReference>
<dbReference type="CDD" id="cd03784">
    <property type="entry name" value="GT1_Gtf-like"/>
    <property type="match status" value="1"/>
</dbReference>
<keyword evidence="4" id="KW-0808">Transferase</keyword>
<organism evidence="4 5">
    <name type="scientific">Zavarzinia aquatilis</name>
    <dbReference type="NCBI Taxonomy" id="2211142"/>
    <lineage>
        <taxon>Bacteria</taxon>
        <taxon>Pseudomonadati</taxon>
        <taxon>Pseudomonadota</taxon>
        <taxon>Alphaproteobacteria</taxon>
        <taxon>Rhodospirillales</taxon>
        <taxon>Zavarziniaceae</taxon>
        <taxon>Zavarzinia</taxon>
    </lineage>
</organism>
<feature type="domain" description="Erythromycin biosynthesis protein CIII-like C-terminal" evidence="3">
    <location>
        <begin position="344"/>
        <end position="436"/>
    </location>
</feature>
<dbReference type="SUPFAM" id="SSF53756">
    <property type="entry name" value="UDP-Glycosyltransferase/glycogen phosphorylase"/>
    <property type="match status" value="1"/>
</dbReference>
<evidence type="ECO:0000259" key="3">
    <source>
        <dbReference type="Pfam" id="PF06722"/>
    </source>
</evidence>
<accession>A0A317E7U2</accession>
<dbReference type="InterPro" id="IPR004276">
    <property type="entry name" value="GlycoTrans_28_N"/>
</dbReference>
<proteinExistence type="predicted"/>
<protein>
    <submittedName>
        <fullName evidence="4">Glycosyltransferase</fullName>
    </submittedName>
</protein>
<dbReference type="OrthoDB" id="9805366at2"/>
<feature type="compositionally biased region" description="Basic residues" evidence="1">
    <location>
        <begin position="7"/>
        <end position="27"/>
    </location>
</feature>
<dbReference type="Pfam" id="PF03033">
    <property type="entry name" value="Glyco_transf_28"/>
    <property type="match status" value="1"/>
</dbReference>
<dbReference type="PANTHER" id="PTHR48050:SF13">
    <property type="entry name" value="STEROL 3-BETA-GLUCOSYLTRANSFERASE UGT80A2"/>
    <property type="match status" value="1"/>
</dbReference>
<reference evidence="4 5" key="1">
    <citation type="submission" date="2018-05" db="EMBL/GenBank/DDBJ databases">
        <title>Zavarzinia sp. HR-AS.</title>
        <authorList>
            <person name="Lee Y."/>
            <person name="Jeon C.O."/>
        </authorList>
    </citation>
    <scope>NUCLEOTIDE SEQUENCE [LARGE SCALE GENOMIC DNA]</scope>
    <source>
        <strain evidence="4 5">HR-AS</strain>
    </source>
</reference>
<gene>
    <name evidence="4" type="ORF">DKG74_14255</name>
</gene>
<name>A0A317E7U2_9PROT</name>
<evidence type="ECO:0000256" key="1">
    <source>
        <dbReference type="SAM" id="MobiDB-lite"/>
    </source>
</evidence>
<dbReference type="Pfam" id="PF06722">
    <property type="entry name" value="EryCIII-like_C"/>
    <property type="match status" value="1"/>
</dbReference>
<dbReference type="GO" id="GO:0005975">
    <property type="term" value="P:carbohydrate metabolic process"/>
    <property type="evidence" value="ECO:0007669"/>
    <property type="project" value="InterPro"/>
</dbReference>
<dbReference type="InterPro" id="IPR010610">
    <property type="entry name" value="EryCIII-like_C"/>
</dbReference>
<sequence>MPSSGNARRRHARPHRPGDRRRSRRLGPGRSEGLRLMRITVFAIGTMGDIRPFLALSHGLQKKGHQVTLAASHNFEDLIRRFGVGYAPITADYEELMRAAPEMIENGMNVVKVGRIMRGKLGAMASHWAEEGKAAAEGAELLIGQGPATILVASLSDALGIPCVQAQLQPMTPCSDITPMMLPPTRFKIPGPINLFLYHALRMMTWQMFAPAINDILRKDLGLKPYTWRGPYYGGPAERKRVLYAYSEQILPKSRDWTADQQVTGFWFLDEGEVWQPPEDLAAFLAAGDKPLYVGFGSMLSKDAERITRIVLEAIRIAGCRAIVATGWGGITADDSLRSDKVFVLKQAPHDWLFPRMAAAFHHGGAGTTAAAARAGIPSLVMPFITEQGFWSNQLEKLGAAPHHLNRKTVTAAEMAKAIKAVLDPKLAANAERLGQKIRQENGVERAIRQLADWGLLTRATSAPASGLAFATDHAGG</sequence>
<dbReference type="AlphaFoldDB" id="A0A317E7U2"/>
<dbReference type="FunFam" id="3.40.50.2000:FF:000009">
    <property type="entry name" value="Sterol 3-beta-glucosyltransferase UGT80A2"/>
    <property type="match status" value="1"/>
</dbReference>
<comment type="caution">
    <text evidence="4">The sequence shown here is derived from an EMBL/GenBank/DDBJ whole genome shotgun (WGS) entry which is preliminary data.</text>
</comment>
<dbReference type="EMBL" id="QGLE01000008">
    <property type="protein sequence ID" value="PWR21165.1"/>
    <property type="molecule type" value="Genomic_DNA"/>
</dbReference>
<dbReference type="Proteomes" id="UP000245461">
    <property type="component" value="Unassembled WGS sequence"/>
</dbReference>
<evidence type="ECO:0000313" key="5">
    <source>
        <dbReference type="Proteomes" id="UP000245461"/>
    </source>
</evidence>
<evidence type="ECO:0000313" key="4">
    <source>
        <dbReference type="EMBL" id="PWR21165.1"/>
    </source>
</evidence>
<dbReference type="GO" id="GO:0033072">
    <property type="term" value="P:vancomycin biosynthetic process"/>
    <property type="evidence" value="ECO:0007669"/>
    <property type="project" value="UniProtKB-ARBA"/>
</dbReference>
<keyword evidence="5" id="KW-1185">Reference proteome</keyword>
<dbReference type="InterPro" id="IPR002213">
    <property type="entry name" value="UDP_glucos_trans"/>
</dbReference>
<feature type="domain" description="Glycosyltransferase family 28 N-terminal" evidence="2">
    <location>
        <begin position="39"/>
        <end position="116"/>
    </location>
</feature>
<dbReference type="InterPro" id="IPR050426">
    <property type="entry name" value="Glycosyltransferase_28"/>
</dbReference>
<dbReference type="GO" id="GO:0016758">
    <property type="term" value="F:hexosyltransferase activity"/>
    <property type="evidence" value="ECO:0007669"/>
    <property type="project" value="InterPro"/>
</dbReference>
<dbReference type="GO" id="GO:0008194">
    <property type="term" value="F:UDP-glycosyltransferase activity"/>
    <property type="evidence" value="ECO:0007669"/>
    <property type="project" value="InterPro"/>
</dbReference>
<feature type="region of interest" description="Disordered" evidence="1">
    <location>
        <begin position="1"/>
        <end position="30"/>
    </location>
</feature>
<dbReference type="PANTHER" id="PTHR48050">
    <property type="entry name" value="STEROL 3-BETA-GLUCOSYLTRANSFERASE"/>
    <property type="match status" value="1"/>
</dbReference>